<evidence type="ECO:0000313" key="1">
    <source>
        <dbReference type="EMBL" id="KAK3784984.1"/>
    </source>
</evidence>
<comment type="caution">
    <text evidence="1">The sequence shown here is derived from an EMBL/GenBank/DDBJ whole genome shotgun (WGS) entry which is preliminary data.</text>
</comment>
<dbReference type="AlphaFoldDB" id="A0AAE1ABQ6"/>
<dbReference type="EMBL" id="JAWDGP010002178">
    <property type="protein sequence ID" value="KAK3784984.1"/>
    <property type="molecule type" value="Genomic_DNA"/>
</dbReference>
<accession>A0AAE1ABQ6</accession>
<name>A0AAE1ABQ6_9GAST</name>
<reference evidence="1" key="1">
    <citation type="journal article" date="2023" name="G3 (Bethesda)">
        <title>A reference genome for the long-term kleptoplast-retaining sea slug Elysia crispata morphotype clarki.</title>
        <authorList>
            <person name="Eastman K.E."/>
            <person name="Pendleton A.L."/>
            <person name="Shaikh M.A."/>
            <person name="Suttiyut T."/>
            <person name="Ogas R."/>
            <person name="Tomko P."/>
            <person name="Gavelis G."/>
            <person name="Widhalm J.R."/>
            <person name="Wisecaver J.H."/>
        </authorList>
    </citation>
    <scope>NUCLEOTIDE SEQUENCE</scope>
    <source>
        <strain evidence="1">ECLA1</strain>
    </source>
</reference>
<proteinExistence type="predicted"/>
<dbReference type="Proteomes" id="UP001283361">
    <property type="component" value="Unassembled WGS sequence"/>
</dbReference>
<evidence type="ECO:0000313" key="2">
    <source>
        <dbReference type="Proteomes" id="UP001283361"/>
    </source>
</evidence>
<organism evidence="1 2">
    <name type="scientific">Elysia crispata</name>
    <name type="common">lettuce slug</name>
    <dbReference type="NCBI Taxonomy" id="231223"/>
    <lineage>
        <taxon>Eukaryota</taxon>
        <taxon>Metazoa</taxon>
        <taxon>Spiralia</taxon>
        <taxon>Lophotrochozoa</taxon>
        <taxon>Mollusca</taxon>
        <taxon>Gastropoda</taxon>
        <taxon>Heterobranchia</taxon>
        <taxon>Euthyneura</taxon>
        <taxon>Panpulmonata</taxon>
        <taxon>Sacoglossa</taxon>
        <taxon>Placobranchoidea</taxon>
        <taxon>Plakobranchidae</taxon>
        <taxon>Elysia</taxon>
    </lineage>
</organism>
<protein>
    <submittedName>
        <fullName evidence="1">Uncharacterized protein</fullName>
    </submittedName>
</protein>
<sequence>MFTGKVRIAFSSHVTKACKVSHCVKYEQGLGRTITELRKTIEQEADCESNCFHDLKGFPSVLVSKSWLEFPSVYTIIYFQRGLLSEARNVEKQKTSSSLTCQLACRAVRPSIGGDRRTYSHTQLSEMEHRQVCGVRPGGRNRSLCDLISEGKLRQNLHNNNTTASGAARKLGAAALQSSLLTFFAFQTSICKSAMFSGMFVPGLALHATWRVRVPGLYRYLVVHRSTHVDLVKIIGSLYTRDRTEHHPDSVRNR</sequence>
<gene>
    <name evidence="1" type="ORF">RRG08_062728</name>
</gene>
<keyword evidence="2" id="KW-1185">Reference proteome</keyword>